<keyword evidence="3" id="KW-1185">Reference proteome</keyword>
<protein>
    <submittedName>
        <fullName evidence="2">FRG domain-containing protein</fullName>
    </submittedName>
</protein>
<sequence>MEVEIIDTSSIKEFWDYISPISDFSSKLKKPIYRGQGDSSWLLTPSILRKDIIEKFAGSSYEGNRSETDFIIFFEYLMIHGFVNMCDSAGYRIPSESDDFRKSMDFIEFANSHHINASEWPSKKYYSILALAQHHGIPTRLLDWTYNPLVAAYFAASQTLNMKNSENPLAIWVIDSHHIENEKNIEIISVPGGTSKNLAAQNGCFMVCRKLHSVTRNDRFSAESYVNLTNNLLGELKIKTYKITLPHYLSPDLFELCNKFHISAASLFPGIDGIARSALEFQLARKKGDKL</sequence>
<dbReference type="EMBL" id="CP099717">
    <property type="protein sequence ID" value="USV57537.1"/>
    <property type="molecule type" value="Genomic_DNA"/>
</dbReference>
<evidence type="ECO:0000259" key="1">
    <source>
        <dbReference type="SMART" id="SM00901"/>
    </source>
</evidence>
<organism evidence="2 3">
    <name type="scientific">Aeromonas encheleia</name>
    <dbReference type="NCBI Taxonomy" id="73010"/>
    <lineage>
        <taxon>Bacteria</taxon>
        <taxon>Pseudomonadati</taxon>
        <taxon>Pseudomonadota</taxon>
        <taxon>Gammaproteobacteria</taxon>
        <taxon>Aeromonadales</taxon>
        <taxon>Aeromonadaceae</taxon>
        <taxon>Aeromonas</taxon>
    </lineage>
</organism>
<gene>
    <name evidence="2" type="ORF">NHF51_19900</name>
</gene>
<dbReference type="InterPro" id="IPR014966">
    <property type="entry name" value="FRG-dom"/>
</dbReference>
<evidence type="ECO:0000313" key="2">
    <source>
        <dbReference type="EMBL" id="USV57537.1"/>
    </source>
</evidence>
<dbReference type="Proteomes" id="UP001056890">
    <property type="component" value="Chromosome"/>
</dbReference>
<feature type="domain" description="FRG" evidence="1">
    <location>
        <begin position="27"/>
        <end position="172"/>
    </location>
</feature>
<proteinExistence type="predicted"/>
<reference evidence="2" key="1">
    <citation type="submission" date="2022-06" db="EMBL/GenBank/DDBJ databases">
        <title>Complete Genome of Aeromonas sp. Strain SOD01 Isolated from an Urban Freshwater Stream.</title>
        <authorList>
            <person name="Williams L.E."/>
            <person name="Brysgel T."/>
            <person name="Capestro E.M."/>
            <person name="Foltz G.V."/>
            <person name="Gardner A.E."/>
            <person name="Ingrassia J."/>
            <person name="Peterson E."/>
            <person name="Arruda J."/>
            <person name="Flaherty I."/>
            <person name="Hunt M."/>
            <person name="Pappas G."/>
            <person name="Ramsaran S."/>
            <person name="Rocha M."/>
        </authorList>
    </citation>
    <scope>NUCLEOTIDE SEQUENCE</scope>
    <source>
        <strain evidence="2">SOD01</strain>
    </source>
</reference>
<dbReference type="AlphaFoldDB" id="A0AAE9MGZ6"/>
<dbReference type="SMART" id="SM00901">
    <property type="entry name" value="FRG"/>
    <property type="match status" value="1"/>
</dbReference>
<evidence type="ECO:0000313" key="3">
    <source>
        <dbReference type="Proteomes" id="UP001056890"/>
    </source>
</evidence>
<dbReference type="RefSeq" id="WP_252995272.1">
    <property type="nucleotide sequence ID" value="NZ_CP099717.1"/>
</dbReference>
<name>A0AAE9MGZ6_9GAMM</name>
<accession>A0AAE9MGZ6</accession>
<dbReference type="Pfam" id="PF08867">
    <property type="entry name" value="FRG"/>
    <property type="match status" value="1"/>
</dbReference>